<name>H1KC33_METEX</name>
<protein>
    <submittedName>
        <fullName evidence="1">Uncharacterized protein</fullName>
    </submittedName>
</protein>
<proteinExistence type="predicted"/>
<comment type="caution">
    <text evidence="1">The sequence shown here is derived from an EMBL/GenBank/DDBJ whole genome shotgun (WGS) entry which is preliminary data.</text>
</comment>
<dbReference type="PATRIC" id="fig|882800.3.peg.184"/>
<evidence type="ECO:0000313" key="2">
    <source>
        <dbReference type="Proteomes" id="UP000004382"/>
    </source>
</evidence>
<evidence type="ECO:0000313" key="1">
    <source>
        <dbReference type="EMBL" id="EHP94850.1"/>
    </source>
</evidence>
<dbReference type="EMBL" id="AGJK01000003">
    <property type="protein sequence ID" value="EHP94850.1"/>
    <property type="molecule type" value="Genomic_DNA"/>
</dbReference>
<gene>
    <name evidence="1" type="ORF">MetexDRAFT_0195</name>
</gene>
<organism evidence="1 2">
    <name type="scientific">Methylorubrum extorquens DSM 13060</name>
    <dbReference type="NCBI Taxonomy" id="882800"/>
    <lineage>
        <taxon>Bacteria</taxon>
        <taxon>Pseudomonadati</taxon>
        <taxon>Pseudomonadota</taxon>
        <taxon>Alphaproteobacteria</taxon>
        <taxon>Hyphomicrobiales</taxon>
        <taxon>Methylobacteriaceae</taxon>
        <taxon>Methylorubrum</taxon>
    </lineage>
</organism>
<accession>H1KC33</accession>
<dbReference type="AlphaFoldDB" id="H1KC33"/>
<reference evidence="1 2" key="1">
    <citation type="submission" date="2011-09" db="EMBL/GenBank/DDBJ databases">
        <title>The draft genome of Methylobacterium extorquens DSM 13060.</title>
        <authorList>
            <consortium name="US DOE Joint Genome Institute (JGI-PGF)"/>
            <person name="Lucas S."/>
            <person name="Han J."/>
            <person name="Lapidus A."/>
            <person name="Cheng J.-F."/>
            <person name="Goodwin L."/>
            <person name="Pitluck S."/>
            <person name="Peters L."/>
            <person name="Land M.L."/>
            <person name="Hauser L."/>
            <person name="Koskimaki J."/>
            <person name="Halonen O."/>
            <person name="Pirttila A."/>
            <person name="Frank C."/>
            <person name="Woyke T.J."/>
        </authorList>
    </citation>
    <scope>NUCLEOTIDE SEQUENCE [LARGE SCALE GENOMIC DNA]</scope>
    <source>
        <strain evidence="1 2">DSM 13060</strain>
    </source>
</reference>
<dbReference type="Proteomes" id="UP000004382">
    <property type="component" value="Unassembled WGS sequence"/>
</dbReference>
<dbReference type="RefSeq" id="WP_003596269.1">
    <property type="nucleotide sequence ID" value="NZ_AGJK01000003.1"/>
</dbReference>
<sequence>MSDFQTIKGPFGDTAGLVGRNLAPTMQLRLARSDRTTTEPDRLQQAWQDVENGGLEWRDVPVEIVEGLPPRR</sequence>